<dbReference type="SUPFAM" id="SSF47336">
    <property type="entry name" value="ACP-like"/>
    <property type="match status" value="1"/>
</dbReference>
<dbReference type="PANTHER" id="PTHR43775:SF21">
    <property type="entry name" value="NON-REDUCING POLYKETIDE SYNTHASE AUSA-RELATED"/>
    <property type="match status" value="1"/>
</dbReference>
<dbReference type="GO" id="GO:0004312">
    <property type="term" value="F:fatty acid synthase activity"/>
    <property type="evidence" value="ECO:0007669"/>
    <property type="project" value="TreeGrafter"/>
</dbReference>
<dbReference type="Gene3D" id="3.40.50.1820">
    <property type="entry name" value="alpha/beta hydrolase"/>
    <property type="match status" value="2"/>
</dbReference>
<dbReference type="InterPro" id="IPR029058">
    <property type="entry name" value="AB_hydrolase_fold"/>
</dbReference>
<reference evidence="4" key="1">
    <citation type="journal article" date="2020" name="Stud. Mycol.">
        <title>101 Dothideomycetes genomes: a test case for predicting lifestyles and emergence of pathogens.</title>
        <authorList>
            <person name="Haridas S."/>
            <person name="Albert R."/>
            <person name="Binder M."/>
            <person name="Bloem J."/>
            <person name="Labutti K."/>
            <person name="Salamov A."/>
            <person name="Andreopoulos B."/>
            <person name="Baker S."/>
            <person name="Barry K."/>
            <person name="Bills G."/>
            <person name="Bluhm B."/>
            <person name="Cannon C."/>
            <person name="Castanera R."/>
            <person name="Culley D."/>
            <person name="Daum C."/>
            <person name="Ezra D."/>
            <person name="Gonzalez J."/>
            <person name="Henrissat B."/>
            <person name="Kuo A."/>
            <person name="Liang C."/>
            <person name="Lipzen A."/>
            <person name="Lutzoni F."/>
            <person name="Magnuson J."/>
            <person name="Mondo S."/>
            <person name="Nolan M."/>
            <person name="Ohm R."/>
            <person name="Pangilinan J."/>
            <person name="Park H.-J."/>
            <person name="Ramirez L."/>
            <person name="Alfaro M."/>
            <person name="Sun H."/>
            <person name="Tritt A."/>
            <person name="Yoshinaga Y."/>
            <person name="Zwiers L.-H."/>
            <person name="Turgeon B."/>
            <person name="Goodwin S."/>
            <person name="Spatafora J."/>
            <person name="Crous P."/>
            <person name="Grigoriev I."/>
        </authorList>
    </citation>
    <scope>NUCLEOTIDE SEQUENCE</scope>
    <source>
        <strain evidence="4">CBS 627.86</strain>
    </source>
</reference>
<proteinExistence type="predicted"/>
<dbReference type="InterPro" id="IPR036736">
    <property type="entry name" value="ACP-like_sf"/>
</dbReference>
<evidence type="ECO:0000259" key="3">
    <source>
        <dbReference type="PROSITE" id="PS50075"/>
    </source>
</evidence>
<evidence type="ECO:0000313" key="4">
    <source>
        <dbReference type="EMBL" id="KAF2117245.1"/>
    </source>
</evidence>
<protein>
    <submittedName>
        <fullName evidence="4">Alpha/Beta hydrolase protein</fullName>
    </submittedName>
</protein>
<name>A0A6A5ZDE3_9PLEO</name>
<dbReference type="InterPro" id="IPR050091">
    <property type="entry name" value="PKS_NRPS_Biosynth_Enz"/>
</dbReference>
<keyword evidence="4" id="KW-0378">Hydrolase</keyword>
<dbReference type="EMBL" id="ML977319">
    <property type="protein sequence ID" value="KAF2117245.1"/>
    <property type="molecule type" value="Genomic_DNA"/>
</dbReference>
<dbReference type="PROSITE" id="PS50075">
    <property type="entry name" value="CARRIER"/>
    <property type="match status" value="1"/>
</dbReference>
<dbReference type="InterPro" id="IPR049492">
    <property type="entry name" value="BD-FAE-like_dom"/>
</dbReference>
<dbReference type="Pfam" id="PF00326">
    <property type="entry name" value="Peptidase_S9"/>
    <property type="match status" value="1"/>
</dbReference>
<evidence type="ECO:0000256" key="1">
    <source>
        <dbReference type="ARBA" id="ARBA00022450"/>
    </source>
</evidence>
<dbReference type="SMART" id="SM00827">
    <property type="entry name" value="PKS_AT"/>
    <property type="match status" value="1"/>
</dbReference>
<dbReference type="Pfam" id="PF00550">
    <property type="entry name" value="PP-binding"/>
    <property type="match status" value="1"/>
</dbReference>
<dbReference type="Pfam" id="PF20434">
    <property type="entry name" value="BD-FAE"/>
    <property type="match status" value="1"/>
</dbReference>
<keyword evidence="5" id="KW-1185">Reference proteome</keyword>
<dbReference type="GO" id="GO:0006633">
    <property type="term" value="P:fatty acid biosynthetic process"/>
    <property type="evidence" value="ECO:0007669"/>
    <property type="project" value="TreeGrafter"/>
</dbReference>
<dbReference type="InterPro" id="IPR016035">
    <property type="entry name" value="Acyl_Trfase/lysoPLipase"/>
</dbReference>
<dbReference type="InterPro" id="IPR001375">
    <property type="entry name" value="Peptidase_S9_cat"/>
</dbReference>
<feature type="domain" description="Carrier" evidence="3">
    <location>
        <begin position="369"/>
        <end position="448"/>
    </location>
</feature>
<dbReference type="InterPro" id="IPR009081">
    <property type="entry name" value="PP-bd_ACP"/>
</dbReference>
<gene>
    <name evidence="4" type="ORF">BDV96DRAFT_598164</name>
</gene>
<dbReference type="Proteomes" id="UP000799770">
    <property type="component" value="Unassembled WGS sequence"/>
</dbReference>
<accession>A0A6A5ZDE3</accession>
<dbReference type="Gene3D" id="1.10.1200.10">
    <property type="entry name" value="ACP-like"/>
    <property type="match status" value="1"/>
</dbReference>
<evidence type="ECO:0000256" key="2">
    <source>
        <dbReference type="ARBA" id="ARBA00022553"/>
    </source>
</evidence>
<dbReference type="SUPFAM" id="SSF52151">
    <property type="entry name" value="FabD/lysophospholipase-like"/>
    <property type="match status" value="1"/>
</dbReference>
<keyword evidence="2" id="KW-0597">Phosphoprotein</keyword>
<dbReference type="AlphaFoldDB" id="A0A6A5ZDE3"/>
<dbReference type="InterPro" id="IPR014043">
    <property type="entry name" value="Acyl_transferase_dom"/>
</dbReference>
<dbReference type="GO" id="GO:0044550">
    <property type="term" value="P:secondary metabolite biosynthetic process"/>
    <property type="evidence" value="ECO:0007669"/>
    <property type="project" value="TreeGrafter"/>
</dbReference>
<evidence type="ECO:0000313" key="5">
    <source>
        <dbReference type="Proteomes" id="UP000799770"/>
    </source>
</evidence>
<dbReference type="GO" id="GO:0006508">
    <property type="term" value="P:proteolysis"/>
    <property type="evidence" value="ECO:0007669"/>
    <property type="project" value="InterPro"/>
</dbReference>
<organism evidence="4 5">
    <name type="scientific">Lophiotrema nucula</name>
    <dbReference type="NCBI Taxonomy" id="690887"/>
    <lineage>
        <taxon>Eukaryota</taxon>
        <taxon>Fungi</taxon>
        <taxon>Dikarya</taxon>
        <taxon>Ascomycota</taxon>
        <taxon>Pezizomycotina</taxon>
        <taxon>Dothideomycetes</taxon>
        <taxon>Pleosporomycetidae</taxon>
        <taxon>Pleosporales</taxon>
        <taxon>Lophiotremataceae</taxon>
        <taxon>Lophiotrema</taxon>
    </lineage>
</organism>
<dbReference type="GO" id="GO:0008236">
    <property type="term" value="F:serine-type peptidase activity"/>
    <property type="evidence" value="ECO:0007669"/>
    <property type="project" value="InterPro"/>
</dbReference>
<dbReference type="OrthoDB" id="19653at2759"/>
<dbReference type="InterPro" id="IPR001227">
    <property type="entry name" value="Ac_transferase_dom_sf"/>
</dbReference>
<dbReference type="SUPFAM" id="SSF53474">
    <property type="entry name" value="alpha/beta-Hydrolases"/>
    <property type="match status" value="1"/>
</dbReference>
<sequence length="765" mass="85561">MRRLFSALEFLQTRPFIEPALLEYLHQYEKREILTIIVQDYVVRNWGDTLVLDADNDFWSEVIFKDETFRRLFSRMFDCRLSFVAKDLSDLIRQLRLADAANTPILAKSPFTVLCFSGQDGHLAQISQTLYNSSKILQKHLDACELACTQGLGVQNVLFPSIFEDDPIEDLATLHCDADDVAILLKSAAKKQGKTFAADTACFNGPRNFVLAGDEASMHTVECIGEKTNQFRMKRLSNSHAYHSRLLDGLLPSLRAAAAKLDFKAPSIPIQACTDDECQDDWMRFMQTVRRIERAASGRPILWLEVGSGGLVIPMIKNATLDEVKKHQYVSTSLRDDSMAQHNLATATRKLWESNVEVQSPILAQWNKEGSLVNTCSMLRDVLEIPMESIRPNCTLEDLGIDSLLAIELFSEVTKRFSVSLSHAQFADAVSLYYNKLNSIIITTCSLDQIEVTYSNGRIGDLIAAMSKDQATSQPITAAKQSSLDSDKGCTVVCAERNGLKLEADIYYSPARAAASYEPLPIALMIHGGGHVMHSRKDIRPEQTQMLLDAGFLPVSIDYRLCPELSLVQGALIDVRDALCWARETLPTLTFPGRPDLNIDGDRVVDGLFEQPIVAYSPPASTRLLGGWMSLQDPRSRIVLYMNWNGAALPILINGLSKEIARDERTKIPMPNREQIRSISPLAHIQDGTYRTPTYLIHGTADDLVPWQQSKRMMDALQEKGVPVHLQLLESEPHLFDMFRRSRRNGPAAAAIIGSINFLRESTGR</sequence>
<dbReference type="PANTHER" id="PTHR43775">
    <property type="entry name" value="FATTY ACID SYNTHASE"/>
    <property type="match status" value="1"/>
</dbReference>
<dbReference type="Gene3D" id="3.40.366.10">
    <property type="entry name" value="Malonyl-Coenzyme A Acyl Carrier Protein, domain 2"/>
    <property type="match status" value="1"/>
</dbReference>
<keyword evidence="1" id="KW-0596">Phosphopantetheine</keyword>